<dbReference type="GO" id="GO:0000978">
    <property type="term" value="F:RNA polymerase II cis-regulatory region sequence-specific DNA binding"/>
    <property type="evidence" value="ECO:0007669"/>
    <property type="project" value="TreeGrafter"/>
</dbReference>
<evidence type="ECO:0000256" key="9">
    <source>
        <dbReference type="ARBA" id="ARBA00077088"/>
    </source>
</evidence>
<evidence type="ECO:0000256" key="6">
    <source>
        <dbReference type="ARBA" id="ARBA00023163"/>
    </source>
</evidence>
<dbReference type="GO" id="GO:0030154">
    <property type="term" value="P:cell differentiation"/>
    <property type="evidence" value="ECO:0007669"/>
    <property type="project" value="UniProtKB-KW"/>
</dbReference>
<evidence type="ECO:0000256" key="5">
    <source>
        <dbReference type="ARBA" id="ARBA00023125"/>
    </source>
</evidence>
<evidence type="ECO:0000313" key="12">
    <source>
        <dbReference type="Proteomes" id="UP001152795"/>
    </source>
</evidence>
<name>A0A6S7FVK3_PARCT</name>
<dbReference type="InterPro" id="IPR039779">
    <property type="entry name" value="RFX-like"/>
</dbReference>
<evidence type="ECO:0000256" key="2">
    <source>
        <dbReference type="ARBA" id="ARBA00022473"/>
    </source>
</evidence>
<protein>
    <recommendedName>
        <fullName evidence="8">DNA-binding protein RFX6</fullName>
    </recommendedName>
    <alternativeName>
        <fullName evidence="9">Regulatory factor X 6</fullName>
    </alternativeName>
</protein>
<keyword evidence="6" id="KW-0804">Transcription</keyword>
<proteinExistence type="predicted"/>
<keyword evidence="2" id="KW-0217">Developmental protein</keyword>
<gene>
    <name evidence="11" type="ORF">PACLA_8A043446</name>
</gene>
<dbReference type="GO" id="GO:0005634">
    <property type="term" value="C:nucleus"/>
    <property type="evidence" value="ECO:0007669"/>
    <property type="project" value="UniProtKB-SubCell"/>
</dbReference>
<evidence type="ECO:0000256" key="8">
    <source>
        <dbReference type="ARBA" id="ARBA00072476"/>
    </source>
</evidence>
<dbReference type="Proteomes" id="UP001152795">
    <property type="component" value="Unassembled WGS sequence"/>
</dbReference>
<dbReference type="InterPro" id="IPR003150">
    <property type="entry name" value="DNA-bd_RFX"/>
</dbReference>
<dbReference type="PANTHER" id="PTHR12619:SF5">
    <property type="entry name" value="TRANSCRIPTION FACTOR RFX4"/>
    <property type="match status" value="1"/>
</dbReference>
<keyword evidence="7" id="KW-0539">Nucleus</keyword>
<dbReference type="Pfam" id="PF25340">
    <property type="entry name" value="BCD_RFX"/>
    <property type="match status" value="1"/>
</dbReference>
<organism evidence="11 12">
    <name type="scientific">Paramuricea clavata</name>
    <name type="common">Red gorgonian</name>
    <name type="synonym">Violescent sea-whip</name>
    <dbReference type="NCBI Taxonomy" id="317549"/>
    <lineage>
        <taxon>Eukaryota</taxon>
        <taxon>Metazoa</taxon>
        <taxon>Cnidaria</taxon>
        <taxon>Anthozoa</taxon>
        <taxon>Octocorallia</taxon>
        <taxon>Malacalcyonacea</taxon>
        <taxon>Plexauridae</taxon>
        <taxon>Paramuricea</taxon>
    </lineage>
</organism>
<dbReference type="GO" id="GO:0000981">
    <property type="term" value="F:DNA-binding transcription factor activity, RNA polymerase II-specific"/>
    <property type="evidence" value="ECO:0007669"/>
    <property type="project" value="TreeGrafter"/>
</dbReference>
<keyword evidence="12" id="KW-1185">Reference proteome</keyword>
<keyword evidence="5" id="KW-0238">DNA-binding</keyword>
<feature type="domain" description="RFX-type winged-helix" evidence="10">
    <location>
        <begin position="69"/>
        <end position="144"/>
    </location>
</feature>
<reference evidence="11" key="1">
    <citation type="submission" date="2020-04" db="EMBL/GenBank/DDBJ databases">
        <authorList>
            <person name="Alioto T."/>
            <person name="Alioto T."/>
            <person name="Gomez Garrido J."/>
        </authorList>
    </citation>
    <scope>NUCLEOTIDE SEQUENCE</scope>
    <source>
        <strain evidence="11">A484AB</strain>
    </source>
</reference>
<dbReference type="AlphaFoldDB" id="A0A6S7FVK3"/>
<dbReference type="EMBL" id="CACRXK020000234">
    <property type="protein sequence ID" value="CAB3979836.1"/>
    <property type="molecule type" value="Genomic_DNA"/>
</dbReference>
<evidence type="ECO:0000259" key="10">
    <source>
        <dbReference type="PROSITE" id="PS51526"/>
    </source>
</evidence>
<dbReference type="OrthoDB" id="10056949at2759"/>
<evidence type="ECO:0000256" key="3">
    <source>
        <dbReference type="ARBA" id="ARBA00022782"/>
    </source>
</evidence>
<accession>A0A6S7FVK3</accession>
<comment type="subcellular location">
    <subcellularLocation>
        <location evidence="1">Nucleus</location>
    </subcellularLocation>
</comment>
<evidence type="ECO:0000256" key="7">
    <source>
        <dbReference type="ARBA" id="ARBA00023242"/>
    </source>
</evidence>
<dbReference type="Gene3D" id="1.10.10.10">
    <property type="entry name" value="Winged helix-like DNA-binding domain superfamily/Winged helix DNA-binding domain"/>
    <property type="match status" value="1"/>
</dbReference>
<keyword evidence="4" id="KW-0805">Transcription regulation</keyword>
<sequence>MNNYRNELSVKTLSLRGQSQNEFMEQLNNNHMAAIDSESTLPQEYKMPKTGPYTNTQYLSHSKLQSPLTTKWLNEHYEVAQGVSLPRSSLYQHYLDFCQKSGLSPVNAASFGKIIRHNFPNLKTRRLGTRGQSKYHYYGITIKETSPYHDTLLNNGRQATQSYTSTKATASVKNQTYSSGKSSSSNQHCLMSSSGGTLLPSFPKIETLTLPPTIPSDKVRTFLIMYRAHCQRILDTILRANFGEVQKFFLHFWQGMPEHILTILSCPEVIKLIGICDEILFKAIGSVLIPGVLQPLPASLTQAIRQFATQLSSWLESSLAHFPEKLKEKKMKVANAFSKSLRRKTSLTHLAQAARTVLHSSEPVTQMVNDWRSIDFNEIVKQTLWTFSSNPEADYQVIETFLQQFTQLLEQQATIDQYAEWASTLVDTCLKKYFDKNNNEEKVKELSRQFLLKWSFFGNQVMRELTLKSAQSFGSFHLLHILLEDYIVYCVECKATCDQTPYCVELENKPCNSEKENESTNDVEMRENSEVQVVEDIVDQSPPVQFQHKPTGTLCESGIQGERTCSDDISNTPASSMPANHPELGTRNKTSTLPETDLNMIPEARSQLYYRSNNQMNSYLPAGRRFSSVSFSPYNMTSTAQSMSNYEALYGSMNTARSSSDLKSYTQYVSQDTHSYIGRYRPPSMVAGAAIYARNFYPSTNEHYRNEQLAGRMAYDRRFHNRSVTETPGSAFLRRRVKTLELVDMVVNSCLEWVQISTAI</sequence>
<dbReference type="SUPFAM" id="SSF46785">
    <property type="entry name" value="Winged helix' DNA-binding domain"/>
    <property type="match status" value="1"/>
</dbReference>
<dbReference type="FunFam" id="1.10.10.10:FF:000211">
    <property type="entry name" value="Regulatory factor X, 6"/>
    <property type="match status" value="1"/>
</dbReference>
<dbReference type="InterPro" id="IPR057321">
    <property type="entry name" value="RFX1-4/6/8-like_BCD"/>
</dbReference>
<evidence type="ECO:0000256" key="1">
    <source>
        <dbReference type="ARBA" id="ARBA00004123"/>
    </source>
</evidence>
<evidence type="ECO:0000256" key="4">
    <source>
        <dbReference type="ARBA" id="ARBA00023015"/>
    </source>
</evidence>
<dbReference type="InterPro" id="IPR036390">
    <property type="entry name" value="WH_DNA-bd_sf"/>
</dbReference>
<dbReference type="InterPro" id="IPR036388">
    <property type="entry name" value="WH-like_DNA-bd_sf"/>
</dbReference>
<dbReference type="PROSITE" id="PS51526">
    <property type="entry name" value="RFX_DBD"/>
    <property type="match status" value="1"/>
</dbReference>
<dbReference type="PANTHER" id="PTHR12619">
    <property type="entry name" value="RFX TRANSCRIPTION FACTOR FAMILY"/>
    <property type="match status" value="1"/>
</dbReference>
<evidence type="ECO:0000313" key="11">
    <source>
        <dbReference type="EMBL" id="CAB3979836.1"/>
    </source>
</evidence>
<comment type="caution">
    <text evidence="11">The sequence shown here is derived from an EMBL/GenBank/DDBJ whole genome shotgun (WGS) entry which is preliminary data.</text>
</comment>
<keyword evidence="3" id="KW-0221">Differentiation</keyword>
<dbReference type="Pfam" id="PF02257">
    <property type="entry name" value="RFX_DNA_binding"/>
    <property type="match status" value="1"/>
</dbReference>